<evidence type="ECO:0000256" key="1">
    <source>
        <dbReference type="SAM" id="Phobius"/>
    </source>
</evidence>
<keyword evidence="1" id="KW-0472">Membrane</keyword>
<dbReference type="RefSeq" id="WP_239672531.1">
    <property type="nucleotide sequence ID" value="NZ_CP049742.1"/>
</dbReference>
<evidence type="ECO:0000313" key="2">
    <source>
        <dbReference type="EMBL" id="QPC47853.1"/>
    </source>
</evidence>
<sequence>MSLDVDRIQKYFIFIALLVVLQTWMWNMVTGEIKNPPRSLNFYSSAQVIEQQNYR</sequence>
<evidence type="ECO:0000313" key="3">
    <source>
        <dbReference type="Proteomes" id="UP000593626"/>
    </source>
</evidence>
<keyword evidence="3" id="KW-1185">Reference proteome</keyword>
<gene>
    <name evidence="2" type="ORF">G8O30_13230</name>
</gene>
<feature type="transmembrane region" description="Helical" evidence="1">
    <location>
        <begin position="12"/>
        <end position="29"/>
    </location>
</feature>
<protein>
    <submittedName>
        <fullName evidence="2">Uncharacterized protein</fullName>
    </submittedName>
</protein>
<dbReference type="Proteomes" id="UP000593626">
    <property type="component" value="Chromosome"/>
</dbReference>
<name>A0A7S8CDA3_9BACI</name>
<dbReference type="EMBL" id="CP049742">
    <property type="protein sequence ID" value="QPC47853.1"/>
    <property type="molecule type" value="Genomic_DNA"/>
</dbReference>
<organism evidence="2 3">
    <name type="scientific">Mangrovibacillus cuniculi</name>
    <dbReference type="NCBI Taxonomy" id="2593652"/>
    <lineage>
        <taxon>Bacteria</taxon>
        <taxon>Bacillati</taxon>
        <taxon>Bacillota</taxon>
        <taxon>Bacilli</taxon>
        <taxon>Bacillales</taxon>
        <taxon>Bacillaceae</taxon>
        <taxon>Mangrovibacillus</taxon>
    </lineage>
</organism>
<dbReference type="KEGG" id="mcui:G8O30_13230"/>
<dbReference type="AlphaFoldDB" id="A0A7S8CDA3"/>
<reference evidence="2 3" key="1">
    <citation type="submission" date="2019-07" db="EMBL/GenBank/DDBJ databases">
        <title>Genome sequence of 2 isolates from Red Sea Mangroves.</title>
        <authorList>
            <person name="Sefrji F."/>
            <person name="Michoud G."/>
            <person name="Merlino G."/>
            <person name="Daffonchio D."/>
        </authorList>
    </citation>
    <scope>NUCLEOTIDE SEQUENCE [LARGE SCALE GENOMIC DNA]</scope>
    <source>
        <strain evidence="2 3">R1DC41</strain>
    </source>
</reference>
<accession>A0A7S8CDA3</accession>
<keyword evidence="1" id="KW-1133">Transmembrane helix</keyword>
<proteinExistence type="predicted"/>
<keyword evidence="1" id="KW-0812">Transmembrane</keyword>